<evidence type="ECO:0000313" key="3">
    <source>
        <dbReference type="Proteomes" id="UP000007266"/>
    </source>
</evidence>
<feature type="signal peptide" evidence="1">
    <location>
        <begin position="1"/>
        <end position="27"/>
    </location>
</feature>
<dbReference type="KEGG" id="tca:656672"/>
<organism evidence="2 3">
    <name type="scientific">Tribolium castaneum</name>
    <name type="common">Red flour beetle</name>
    <dbReference type="NCBI Taxonomy" id="7070"/>
    <lineage>
        <taxon>Eukaryota</taxon>
        <taxon>Metazoa</taxon>
        <taxon>Ecdysozoa</taxon>
        <taxon>Arthropoda</taxon>
        <taxon>Hexapoda</taxon>
        <taxon>Insecta</taxon>
        <taxon>Pterygota</taxon>
        <taxon>Neoptera</taxon>
        <taxon>Endopterygota</taxon>
        <taxon>Coleoptera</taxon>
        <taxon>Polyphaga</taxon>
        <taxon>Cucujiformia</taxon>
        <taxon>Tenebrionidae</taxon>
        <taxon>Tenebrionidae incertae sedis</taxon>
        <taxon>Tribolium</taxon>
    </lineage>
</organism>
<keyword evidence="1" id="KW-0732">Signal</keyword>
<dbReference type="EMBL" id="KQ971327">
    <property type="protein sequence ID" value="EEZ99817.2"/>
    <property type="molecule type" value="Genomic_DNA"/>
</dbReference>
<evidence type="ECO:0000313" key="2">
    <source>
        <dbReference type="EMBL" id="EEZ99817.2"/>
    </source>
</evidence>
<proteinExistence type="predicted"/>
<accession>D6WFH8</accession>
<dbReference type="HOGENOM" id="CLU_678502_0_0_1"/>
<sequence length="347" mass="37677">MGLLKSQALVLFATFTILLSGITAKHAGRPSDNNLNSLINNIFSAVLHSRGTSSNQILEKLISADGNVDVAVSGINAEIKGDLLAVDGDQVRVNQEELRNLLIDGIKTAIQEKSARNPYLAKILEQRFDQLYASQLVLLDESNAIPLSKIQELLEKTSRSRSKRDVQVRDFDLGTIISEILGNALKGQLVGLVNTLLEQVKGALQALYVPTPPSGNDFDTILTFVVNTLVKRALEIITVVQQNLEQIINILPSPDVPVNGTAPVSRRRRAVEEQPFAITAQEGLLDVIVRPVLELLASILTPVNEQIKTLVDSVLNGLAPIVGTLIITRIRNVIIALVDLLIPANPI</sequence>
<name>D6WFH8_TRICA</name>
<evidence type="ECO:0000256" key="1">
    <source>
        <dbReference type="SAM" id="SignalP"/>
    </source>
</evidence>
<protein>
    <submittedName>
        <fullName evidence="2">Uncharacterized protein</fullName>
    </submittedName>
</protein>
<dbReference type="OrthoDB" id="6757994at2759"/>
<keyword evidence="3" id="KW-1185">Reference proteome</keyword>
<reference evidence="2 3" key="2">
    <citation type="journal article" date="2010" name="Nucleic Acids Res.">
        <title>BeetleBase in 2010: revisions to provide comprehensive genomic information for Tribolium castaneum.</title>
        <authorList>
            <person name="Kim H.S."/>
            <person name="Murphy T."/>
            <person name="Xia J."/>
            <person name="Caragea D."/>
            <person name="Park Y."/>
            <person name="Beeman R.W."/>
            <person name="Lorenzen M.D."/>
            <person name="Butcher S."/>
            <person name="Manak J.R."/>
            <person name="Brown S.J."/>
        </authorList>
    </citation>
    <scope>GENOME REANNOTATION</scope>
    <source>
        <strain evidence="2 3">Georgia GA2</strain>
    </source>
</reference>
<gene>
    <name evidence="2" type="primary">AUGUSTUS-3.0.2_02597</name>
    <name evidence="2" type="ORF">TcasGA2_TC002597</name>
</gene>
<dbReference type="AlphaFoldDB" id="D6WFH8"/>
<dbReference type="Proteomes" id="UP000007266">
    <property type="component" value="Linkage group 3"/>
</dbReference>
<reference evidence="2 3" key="1">
    <citation type="journal article" date="2008" name="Nature">
        <title>The genome of the model beetle and pest Tribolium castaneum.</title>
        <authorList>
            <consortium name="Tribolium Genome Sequencing Consortium"/>
            <person name="Richards S."/>
            <person name="Gibbs R.A."/>
            <person name="Weinstock G.M."/>
            <person name="Brown S.J."/>
            <person name="Denell R."/>
            <person name="Beeman R.W."/>
            <person name="Gibbs R."/>
            <person name="Beeman R.W."/>
            <person name="Brown S.J."/>
            <person name="Bucher G."/>
            <person name="Friedrich M."/>
            <person name="Grimmelikhuijzen C.J."/>
            <person name="Klingler M."/>
            <person name="Lorenzen M."/>
            <person name="Richards S."/>
            <person name="Roth S."/>
            <person name="Schroder R."/>
            <person name="Tautz D."/>
            <person name="Zdobnov E.M."/>
            <person name="Muzny D."/>
            <person name="Gibbs R.A."/>
            <person name="Weinstock G.M."/>
            <person name="Attaway T."/>
            <person name="Bell S."/>
            <person name="Buhay C.J."/>
            <person name="Chandrabose M.N."/>
            <person name="Chavez D."/>
            <person name="Clerk-Blankenburg K.P."/>
            <person name="Cree A."/>
            <person name="Dao M."/>
            <person name="Davis C."/>
            <person name="Chacko J."/>
            <person name="Dinh H."/>
            <person name="Dugan-Rocha S."/>
            <person name="Fowler G."/>
            <person name="Garner T.T."/>
            <person name="Garnes J."/>
            <person name="Gnirke A."/>
            <person name="Hawes A."/>
            <person name="Hernandez J."/>
            <person name="Hines S."/>
            <person name="Holder M."/>
            <person name="Hume J."/>
            <person name="Jhangiani S.N."/>
            <person name="Joshi V."/>
            <person name="Khan Z.M."/>
            <person name="Jackson L."/>
            <person name="Kovar C."/>
            <person name="Kowis A."/>
            <person name="Lee S."/>
            <person name="Lewis L.R."/>
            <person name="Margolis J."/>
            <person name="Morgan M."/>
            <person name="Nazareth L.V."/>
            <person name="Nguyen N."/>
            <person name="Okwuonu G."/>
            <person name="Parker D."/>
            <person name="Richards S."/>
            <person name="Ruiz S.J."/>
            <person name="Santibanez J."/>
            <person name="Savard J."/>
            <person name="Scherer S.E."/>
            <person name="Schneider B."/>
            <person name="Sodergren E."/>
            <person name="Tautz D."/>
            <person name="Vattahil S."/>
            <person name="Villasana D."/>
            <person name="White C.S."/>
            <person name="Wright R."/>
            <person name="Park Y."/>
            <person name="Beeman R.W."/>
            <person name="Lord J."/>
            <person name="Oppert B."/>
            <person name="Lorenzen M."/>
            <person name="Brown S."/>
            <person name="Wang L."/>
            <person name="Savard J."/>
            <person name="Tautz D."/>
            <person name="Richards S."/>
            <person name="Weinstock G."/>
            <person name="Gibbs R.A."/>
            <person name="Liu Y."/>
            <person name="Worley K."/>
            <person name="Weinstock G."/>
            <person name="Elsik C.G."/>
            <person name="Reese J.T."/>
            <person name="Elhaik E."/>
            <person name="Landan G."/>
            <person name="Graur D."/>
            <person name="Arensburger P."/>
            <person name="Atkinson P."/>
            <person name="Beeman R.W."/>
            <person name="Beidler J."/>
            <person name="Brown S.J."/>
            <person name="Demuth J.P."/>
            <person name="Drury D.W."/>
            <person name="Du Y.Z."/>
            <person name="Fujiwara H."/>
            <person name="Lorenzen M."/>
            <person name="Maselli V."/>
            <person name="Osanai M."/>
            <person name="Park Y."/>
            <person name="Robertson H.M."/>
            <person name="Tu Z."/>
            <person name="Wang J.J."/>
            <person name="Wang S."/>
            <person name="Richards S."/>
            <person name="Song H."/>
            <person name="Zhang L."/>
            <person name="Sodergren E."/>
            <person name="Werner D."/>
            <person name="Stanke M."/>
            <person name="Morgenstern B."/>
            <person name="Solovyev V."/>
            <person name="Kosarev P."/>
            <person name="Brown G."/>
            <person name="Chen H.C."/>
            <person name="Ermolaeva O."/>
            <person name="Hlavina W."/>
            <person name="Kapustin Y."/>
            <person name="Kiryutin B."/>
            <person name="Kitts P."/>
            <person name="Maglott D."/>
            <person name="Pruitt K."/>
            <person name="Sapojnikov V."/>
            <person name="Souvorov A."/>
            <person name="Mackey A.J."/>
            <person name="Waterhouse R.M."/>
            <person name="Wyder S."/>
            <person name="Zdobnov E.M."/>
            <person name="Zdobnov E.M."/>
            <person name="Wyder S."/>
            <person name="Kriventseva E.V."/>
            <person name="Kadowaki T."/>
            <person name="Bork P."/>
            <person name="Aranda M."/>
            <person name="Bao R."/>
            <person name="Beermann A."/>
            <person name="Berns N."/>
            <person name="Bolognesi R."/>
            <person name="Bonneton F."/>
            <person name="Bopp D."/>
            <person name="Brown S.J."/>
            <person name="Bucher G."/>
            <person name="Butts T."/>
            <person name="Chaumot A."/>
            <person name="Denell R.E."/>
            <person name="Ferrier D.E."/>
            <person name="Friedrich M."/>
            <person name="Gordon C.M."/>
            <person name="Jindra M."/>
            <person name="Klingler M."/>
            <person name="Lan Q."/>
            <person name="Lattorff H.M."/>
            <person name="Laudet V."/>
            <person name="von Levetsow C."/>
            <person name="Liu Z."/>
            <person name="Lutz R."/>
            <person name="Lynch J.A."/>
            <person name="da Fonseca R.N."/>
            <person name="Posnien N."/>
            <person name="Reuter R."/>
            <person name="Roth S."/>
            <person name="Savard J."/>
            <person name="Schinko J.B."/>
            <person name="Schmitt C."/>
            <person name="Schoppmeier M."/>
            <person name="Schroder R."/>
            <person name="Shippy T.D."/>
            <person name="Simonnet F."/>
            <person name="Marques-Souza H."/>
            <person name="Tautz D."/>
            <person name="Tomoyasu Y."/>
            <person name="Trauner J."/>
            <person name="Van der Zee M."/>
            <person name="Vervoort M."/>
            <person name="Wittkopp N."/>
            <person name="Wimmer E.A."/>
            <person name="Yang X."/>
            <person name="Jones A.K."/>
            <person name="Sattelle D.B."/>
            <person name="Ebert P.R."/>
            <person name="Nelson D."/>
            <person name="Scott J.G."/>
            <person name="Beeman R.W."/>
            <person name="Muthukrishnan S."/>
            <person name="Kramer K.J."/>
            <person name="Arakane Y."/>
            <person name="Beeman R.W."/>
            <person name="Zhu Q."/>
            <person name="Hogenkamp D."/>
            <person name="Dixit R."/>
            <person name="Oppert B."/>
            <person name="Jiang H."/>
            <person name="Zou Z."/>
            <person name="Marshall J."/>
            <person name="Elpidina E."/>
            <person name="Vinokurov K."/>
            <person name="Oppert C."/>
            <person name="Zou Z."/>
            <person name="Evans J."/>
            <person name="Lu Z."/>
            <person name="Zhao P."/>
            <person name="Sumathipala N."/>
            <person name="Altincicek B."/>
            <person name="Vilcinskas A."/>
            <person name="Williams M."/>
            <person name="Hultmark D."/>
            <person name="Hetru C."/>
            <person name="Jiang H."/>
            <person name="Grimmelikhuijzen C.J."/>
            <person name="Hauser F."/>
            <person name="Cazzamali G."/>
            <person name="Williamson M."/>
            <person name="Park Y."/>
            <person name="Li B."/>
            <person name="Tanaka Y."/>
            <person name="Predel R."/>
            <person name="Neupert S."/>
            <person name="Schachtner J."/>
            <person name="Verleyen P."/>
            <person name="Raible F."/>
            <person name="Bork P."/>
            <person name="Friedrich M."/>
            <person name="Walden K.K."/>
            <person name="Robertson H.M."/>
            <person name="Angeli S."/>
            <person name="Foret S."/>
            <person name="Bucher G."/>
            <person name="Schuetz S."/>
            <person name="Maleszka R."/>
            <person name="Wimmer E.A."/>
            <person name="Beeman R.W."/>
            <person name="Lorenzen M."/>
            <person name="Tomoyasu Y."/>
            <person name="Miller S.C."/>
            <person name="Grossmann D."/>
            <person name="Bucher G."/>
        </authorList>
    </citation>
    <scope>NUCLEOTIDE SEQUENCE [LARGE SCALE GENOMIC DNA]</scope>
    <source>
        <strain evidence="2 3">Georgia GA2</strain>
    </source>
</reference>
<feature type="chain" id="PRO_5007310599" evidence="1">
    <location>
        <begin position="28"/>
        <end position="347"/>
    </location>
</feature>